<accession>A0A3M7PS95</accession>
<reference evidence="2 3" key="1">
    <citation type="journal article" date="2018" name="Sci. Rep.">
        <title>Genomic signatures of local adaptation to the degree of environmental predictability in rotifers.</title>
        <authorList>
            <person name="Franch-Gras L."/>
            <person name="Hahn C."/>
            <person name="Garcia-Roger E.M."/>
            <person name="Carmona M.J."/>
            <person name="Serra M."/>
            <person name="Gomez A."/>
        </authorList>
    </citation>
    <scope>NUCLEOTIDE SEQUENCE [LARGE SCALE GENOMIC DNA]</scope>
    <source>
        <strain evidence="2">HYR1</strain>
    </source>
</reference>
<protein>
    <submittedName>
        <fullName evidence="2">Uncharacterized protein</fullName>
    </submittedName>
</protein>
<feature type="transmembrane region" description="Helical" evidence="1">
    <location>
        <begin position="70"/>
        <end position="90"/>
    </location>
</feature>
<evidence type="ECO:0000313" key="2">
    <source>
        <dbReference type="EMBL" id="RNA01655.1"/>
    </source>
</evidence>
<keyword evidence="3" id="KW-1185">Reference proteome</keyword>
<dbReference type="Proteomes" id="UP000276133">
    <property type="component" value="Unassembled WGS sequence"/>
</dbReference>
<dbReference type="AlphaFoldDB" id="A0A3M7PS95"/>
<sequence length="195" mass="23130">MDNCSLIKFSNESWISIDLPKPILELDESIKTATLSPCINPNARRLDCINHLILFENISKLILSLYSNSFIVVASNYFILLNFGFVWLPWKQAYFFAKCSVYVIKISSYLNILDEKYKEYIVVKYRKPLRIGAAVNTCHNRNAANPNFSRLRQDPFVYFEIFIFSLKNSIEFKLFEIQISYYKYRFNQKKINRKR</sequence>
<keyword evidence="1" id="KW-0472">Membrane</keyword>
<evidence type="ECO:0000313" key="3">
    <source>
        <dbReference type="Proteomes" id="UP000276133"/>
    </source>
</evidence>
<organism evidence="2 3">
    <name type="scientific">Brachionus plicatilis</name>
    <name type="common">Marine rotifer</name>
    <name type="synonym">Brachionus muelleri</name>
    <dbReference type="NCBI Taxonomy" id="10195"/>
    <lineage>
        <taxon>Eukaryota</taxon>
        <taxon>Metazoa</taxon>
        <taxon>Spiralia</taxon>
        <taxon>Gnathifera</taxon>
        <taxon>Rotifera</taxon>
        <taxon>Eurotatoria</taxon>
        <taxon>Monogononta</taxon>
        <taxon>Pseudotrocha</taxon>
        <taxon>Ploima</taxon>
        <taxon>Brachionidae</taxon>
        <taxon>Brachionus</taxon>
    </lineage>
</organism>
<name>A0A3M7PS95_BRAPC</name>
<evidence type="ECO:0000256" key="1">
    <source>
        <dbReference type="SAM" id="Phobius"/>
    </source>
</evidence>
<dbReference type="EMBL" id="REGN01009232">
    <property type="protein sequence ID" value="RNA01655.1"/>
    <property type="molecule type" value="Genomic_DNA"/>
</dbReference>
<keyword evidence="1" id="KW-0812">Transmembrane</keyword>
<gene>
    <name evidence="2" type="ORF">BpHYR1_051383</name>
</gene>
<keyword evidence="1" id="KW-1133">Transmembrane helix</keyword>
<proteinExistence type="predicted"/>
<comment type="caution">
    <text evidence="2">The sequence shown here is derived from an EMBL/GenBank/DDBJ whole genome shotgun (WGS) entry which is preliminary data.</text>
</comment>